<comment type="caution">
    <text evidence="1">The sequence shown here is derived from an EMBL/GenBank/DDBJ whole genome shotgun (WGS) entry which is preliminary data.</text>
</comment>
<dbReference type="EMBL" id="JAOJ01000003">
    <property type="protein sequence ID" value="EUA67299.1"/>
    <property type="molecule type" value="Genomic_DNA"/>
</dbReference>
<organism evidence="1 2">
    <name type="scientific">Mycobacteroides abscessus subsp. bolletii 1513</name>
    <dbReference type="NCBI Taxonomy" id="1299321"/>
    <lineage>
        <taxon>Bacteria</taxon>
        <taxon>Bacillati</taxon>
        <taxon>Actinomycetota</taxon>
        <taxon>Actinomycetes</taxon>
        <taxon>Mycobacteriales</taxon>
        <taxon>Mycobacteriaceae</taxon>
        <taxon>Mycobacteroides</taxon>
        <taxon>Mycobacteroides abscessus</taxon>
    </lineage>
</organism>
<dbReference type="PANTHER" id="PTHR10668">
    <property type="entry name" value="PHYTOENE DEHYDROGENASE"/>
    <property type="match status" value="1"/>
</dbReference>
<dbReference type="Gene3D" id="3.50.50.60">
    <property type="entry name" value="FAD/NAD(P)-binding domain"/>
    <property type="match status" value="1"/>
</dbReference>
<evidence type="ECO:0000313" key="1">
    <source>
        <dbReference type="EMBL" id="EUA67299.1"/>
    </source>
</evidence>
<dbReference type="PATRIC" id="fig|1299321.3.peg.5425"/>
<name>X8DG43_9MYCO</name>
<reference evidence="1 2" key="1">
    <citation type="submission" date="2013-12" db="EMBL/GenBank/DDBJ databases">
        <authorList>
            <person name="Zelazny A."/>
            <person name="Olivier K."/>
            <person name="Holland S."/>
            <person name="Lenaerts A."/>
            <person name="Ordway D."/>
            <person name="DeGroote M.A."/>
            <person name="Parker T."/>
            <person name="Sizemore C."/>
            <person name="Tallon L.J."/>
            <person name="Sadzewicz L.K."/>
            <person name="Sengamalay N."/>
            <person name="Fraser C.M."/>
            <person name="Hine E."/>
            <person name="Shefchek K.A."/>
            <person name="Das S.P."/>
            <person name="Tettelin H."/>
        </authorList>
    </citation>
    <scope>NUCLEOTIDE SEQUENCE [LARGE SCALE GENOMIC DNA]</scope>
    <source>
        <strain evidence="1 2">1513</strain>
    </source>
</reference>
<evidence type="ECO:0000313" key="2">
    <source>
        <dbReference type="Proteomes" id="UP000023351"/>
    </source>
</evidence>
<sequence>MSTAVIVGGGPNGLTAAILLAQQGVHVTVLEAANSVGGGVRSGAATGPGLIHDYCSAIHPMAVGSPVLAGLDLEKHGLQWLWPEVDCAHPLDDGSCGVLYRDVAATADGLGRDGRRWRALFERPARNFDLLAADIMGPLLRVPRHPWH</sequence>
<proteinExistence type="predicted"/>
<dbReference type="SUPFAM" id="SSF51905">
    <property type="entry name" value="FAD/NAD(P)-binding domain"/>
    <property type="match status" value="1"/>
</dbReference>
<dbReference type="Pfam" id="PF13450">
    <property type="entry name" value="NAD_binding_8"/>
    <property type="match status" value="1"/>
</dbReference>
<gene>
    <name evidence="1" type="ORF">I540_5604</name>
</gene>
<dbReference type="PANTHER" id="PTHR10668:SF105">
    <property type="entry name" value="DEHYDROGENASE-RELATED"/>
    <property type="match status" value="1"/>
</dbReference>
<protein>
    <submittedName>
        <fullName evidence="1">FAD binding domain protein</fullName>
    </submittedName>
</protein>
<dbReference type="InterPro" id="IPR036188">
    <property type="entry name" value="FAD/NAD-bd_sf"/>
</dbReference>
<accession>X8DG43</accession>
<dbReference type="Proteomes" id="UP000023351">
    <property type="component" value="Unassembled WGS sequence"/>
</dbReference>
<dbReference type="AlphaFoldDB" id="X8DG43"/>